<evidence type="ECO:0000256" key="2">
    <source>
        <dbReference type="ARBA" id="ARBA00011695"/>
    </source>
</evidence>
<dbReference type="Proteomes" id="UP001175271">
    <property type="component" value="Unassembled WGS sequence"/>
</dbReference>
<evidence type="ECO:0008006" key="7">
    <source>
        <dbReference type="Google" id="ProtNLM"/>
    </source>
</evidence>
<dbReference type="InterPro" id="IPR016661">
    <property type="entry name" value="PFDN4"/>
</dbReference>
<gene>
    <name evidence="5" type="ORF">QR680_002558</name>
</gene>
<evidence type="ECO:0000256" key="4">
    <source>
        <dbReference type="SAM" id="Coils"/>
    </source>
</evidence>
<reference evidence="5" key="1">
    <citation type="submission" date="2023-06" db="EMBL/GenBank/DDBJ databases">
        <title>Genomic analysis of the entomopathogenic nematode Steinernema hermaphroditum.</title>
        <authorList>
            <person name="Schwarz E.M."/>
            <person name="Heppert J.K."/>
            <person name="Baniya A."/>
            <person name="Schwartz H.T."/>
            <person name="Tan C.-H."/>
            <person name="Antoshechkin I."/>
            <person name="Sternberg P.W."/>
            <person name="Goodrich-Blair H."/>
            <person name="Dillman A.R."/>
        </authorList>
    </citation>
    <scope>NUCLEOTIDE SEQUENCE</scope>
    <source>
        <strain evidence="5">PS9179</strain>
        <tissue evidence="5">Whole animal</tissue>
    </source>
</reference>
<evidence type="ECO:0000313" key="6">
    <source>
        <dbReference type="Proteomes" id="UP001175271"/>
    </source>
</evidence>
<keyword evidence="6" id="KW-1185">Reference proteome</keyword>
<dbReference type="PANTHER" id="PTHR21100:SF9">
    <property type="entry name" value="PREFOLDIN SUBUNIT 4"/>
    <property type="match status" value="1"/>
</dbReference>
<dbReference type="InterPro" id="IPR002777">
    <property type="entry name" value="PFD_beta-like"/>
</dbReference>
<name>A0AA39LIH4_9BILA</name>
<dbReference type="GO" id="GO:0051082">
    <property type="term" value="F:unfolded protein binding"/>
    <property type="evidence" value="ECO:0007669"/>
    <property type="project" value="InterPro"/>
</dbReference>
<dbReference type="AlphaFoldDB" id="A0AA39LIH4"/>
<comment type="subunit">
    <text evidence="2">Heterohexamer of two PFD-alpha type and four PFD-beta type subunits.</text>
</comment>
<dbReference type="GO" id="GO:0016272">
    <property type="term" value="C:prefoldin complex"/>
    <property type="evidence" value="ECO:0007669"/>
    <property type="project" value="InterPro"/>
</dbReference>
<dbReference type="Pfam" id="PF01920">
    <property type="entry name" value="Prefoldin_2"/>
    <property type="match status" value="1"/>
</dbReference>
<protein>
    <recommendedName>
        <fullName evidence="7">Prefoldin subunit 4</fullName>
    </recommendedName>
</protein>
<keyword evidence="4" id="KW-0175">Coiled coil</keyword>
<sequence>MSKAKKTVVTSADQAEINRFACLHMETADKKTQLSKTANTLQNLIDAEDELILLSDEDLKSVPFKIGNSFIHCDEHNDEINSLIEKEKDVLEEEVATLTEQIKRNENEMNHLKEILYEKFGDNINLENSDD</sequence>
<keyword evidence="3" id="KW-0143">Chaperone</keyword>
<proteinExistence type="inferred from homology"/>
<evidence type="ECO:0000256" key="3">
    <source>
        <dbReference type="ARBA" id="ARBA00023186"/>
    </source>
</evidence>
<comment type="caution">
    <text evidence="5">The sequence shown here is derived from an EMBL/GenBank/DDBJ whole genome shotgun (WGS) entry which is preliminary data.</text>
</comment>
<evidence type="ECO:0000313" key="5">
    <source>
        <dbReference type="EMBL" id="KAK0398360.1"/>
    </source>
</evidence>
<accession>A0AA39LIH4</accession>
<dbReference type="GO" id="GO:0006457">
    <property type="term" value="P:protein folding"/>
    <property type="evidence" value="ECO:0007669"/>
    <property type="project" value="InterPro"/>
</dbReference>
<dbReference type="EMBL" id="JAUCMV010000005">
    <property type="protein sequence ID" value="KAK0398360.1"/>
    <property type="molecule type" value="Genomic_DNA"/>
</dbReference>
<dbReference type="GO" id="GO:0005737">
    <property type="term" value="C:cytoplasm"/>
    <property type="evidence" value="ECO:0007669"/>
    <property type="project" value="TreeGrafter"/>
</dbReference>
<dbReference type="PANTHER" id="PTHR21100">
    <property type="entry name" value="PREFOLDIN SUBUNIT 4"/>
    <property type="match status" value="1"/>
</dbReference>
<organism evidence="5 6">
    <name type="scientific">Steinernema hermaphroditum</name>
    <dbReference type="NCBI Taxonomy" id="289476"/>
    <lineage>
        <taxon>Eukaryota</taxon>
        <taxon>Metazoa</taxon>
        <taxon>Ecdysozoa</taxon>
        <taxon>Nematoda</taxon>
        <taxon>Chromadorea</taxon>
        <taxon>Rhabditida</taxon>
        <taxon>Tylenchina</taxon>
        <taxon>Panagrolaimomorpha</taxon>
        <taxon>Strongyloidoidea</taxon>
        <taxon>Steinernematidae</taxon>
        <taxon>Steinernema</taxon>
    </lineage>
</organism>
<comment type="similarity">
    <text evidence="1">Belongs to the prefoldin subunit beta family.</text>
</comment>
<evidence type="ECO:0000256" key="1">
    <source>
        <dbReference type="ARBA" id="ARBA00008045"/>
    </source>
</evidence>
<dbReference type="SUPFAM" id="SSF46579">
    <property type="entry name" value="Prefoldin"/>
    <property type="match status" value="1"/>
</dbReference>
<feature type="coiled-coil region" evidence="4">
    <location>
        <begin position="73"/>
        <end position="115"/>
    </location>
</feature>